<reference evidence="1 2" key="1">
    <citation type="journal article" date="2019" name="G3 (Bethesda)">
        <title>Sequencing of a Wild Apple (Malus baccata) Genome Unravels the Differences Between Cultivated and Wild Apple Species Regarding Disease Resistance and Cold Tolerance.</title>
        <authorList>
            <person name="Chen X."/>
        </authorList>
    </citation>
    <scope>NUCLEOTIDE SEQUENCE [LARGE SCALE GENOMIC DNA]</scope>
    <source>
        <strain evidence="2">cv. Shandingzi</strain>
        <tissue evidence="1">Leaves</tissue>
    </source>
</reference>
<name>A0A540MWT3_MALBA</name>
<dbReference type="EMBL" id="VIEB01000159">
    <property type="protein sequence ID" value="TQE03252.1"/>
    <property type="molecule type" value="Genomic_DNA"/>
</dbReference>
<comment type="caution">
    <text evidence="1">The sequence shown here is derived from an EMBL/GenBank/DDBJ whole genome shotgun (WGS) entry which is preliminary data.</text>
</comment>
<gene>
    <name evidence="1" type="ORF">C1H46_011153</name>
</gene>
<accession>A0A540MWT3</accession>
<protein>
    <submittedName>
        <fullName evidence="1">Uncharacterized protein</fullName>
    </submittedName>
</protein>
<dbReference type="AlphaFoldDB" id="A0A540MWT3"/>
<organism evidence="1 2">
    <name type="scientific">Malus baccata</name>
    <name type="common">Siberian crab apple</name>
    <name type="synonym">Pyrus baccata</name>
    <dbReference type="NCBI Taxonomy" id="106549"/>
    <lineage>
        <taxon>Eukaryota</taxon>
        <taxon>Viridiplantae</taxon>
        <taxon>Streptophyta</taxon>
        <taxon>Embryophyta</taxon>
        <taxon>Tracheophyta</taxon>
        <taxon>Spermatophyta</taxon>
        <taxon>Magnoliopsida</taxon>
        <taxon>eudicotyledons</taxon>
        <taxon>Gunneridae</taxon>
        <taxon>Pentapetalae</taxon>
        <taxon>rosids</taxon>
        <taxon>fabids</taxon>
        <taxon>Rosales</taxon>
        <taxon>Rosaceae</taxon>
        <taxon>Amygdaloideae</taxon>
        <taxon>Maleae</taxon>
        <taxon>Malus</taxon>
    </lineage>
</organism>
<evidence type="ECO:0000313" key="2">
    <source>
        <dbReference type="Proteomes" id="UP000315295"/>
    </source>
</evidence>
<proteinExistence type="predicted"/>
<keyword evidence="2" id="KW-1185">Reference proteome</keyword>
<evidence type="ECO:0000313" key="1">
    <source>
        <dbReference type="EMBL" id="TQE03252.1"/>
    </source>
</evidence>
<sequence>MAVQFSAEMEAELKFQSSTTIAPLTISKIWNDLTVGWFWNFGMLWERGYGTTFMKEWFLYEHWKLKFQSSYDCRIFCQ</sequence>
<dbReference type="Proteomes" id="UP000315295">
    <property type="component" value="Unassembled WGS sequence"/>
</dbReference>